<dbReference type="Proteomes" id="UP000887013">
    <property type="component" value="Unassembled WGS sequence"/>
</dbReference>
<comment type="caution">
    <text evidence="1">The sequence shown here is derived from an EMBL/GenBank/DDBJ whole genome shotgun (WGS) entry which is preliminary data.</text>
</comment>
<dbReference type="AlphaFoldDB" id="A0A8X6TZ29"/>
<proteinExistence type="predicted"/>
<reference evidence="1" key="1">
    <citation type="submission" date="2020-08" db="EMBL/GenBank/DDBJ databases">
        <title>Multicomponent nature underlies the extraordinary mechanical properties of spider dragline silk.</title>
        <authorList>
            <person name="Kono N."/>
            <person name="Nakamura H."/>
            <person name="Mori M."/>
            <person name="Yoshida Y."/>
            <person name="Ohtoshi R."/>
            <person name="Malay A.D."/>
            <person name="Moran D.A.P."/>
            <person name="Tomita M."/>
            <person name="Numata K."/>
            <person name="Arakawa K."/>
        </authorList>
    </citation>
    <scope>NUCLEOTIDE SEQUENCE</scope>
</reference>
<name>A0A8X6TZ29_NEPPI</name>
<gene>
    <name evidence="1" type="ORF">NPIL_128661</name>
</gene>
<protein>
    <submittedName>
        <fullName evidence="1">Uncharacterized protein</fullName>
    </submittedName>
</protein>
<dbReference type="EMBL" id="BMAW01019097">
    <property type="protein sequence ID" value="GFT61592.1"/>
    <property type="molecule type" value="Genomic_DNA"/>
</dbReference>
<sequence>MLGRRHLFQRERYLFKACLAYSINEPFYRSTIHQTDPIPNRFTAVLINRFKFKPTEFRNSCQQQMDARQKRAHDELSNVIIGHST</sequence>
<accession>A0A8X6TZ29</accession>
<evidence type="ECO:0000313" key="1">
    <source>
        <dbReference type="EMBL" id="GFT61592.1"/>
    </source>
</evidence>
<keyword evidence="2" id="KW-1185">Reference proteome</keyword>
<organism evidence="1 2">
    <name type="scientific">Nephila pilipes</name>
    <name type="common">Giant wood spider</name>
    <name type="synonym">Nephila maculata</name>
    <dbReference type="NCBI Taxonomy" id="299642"/>
    <lineage>
        <taxon>Eukaryota</taxon>
        <taxon>Metazoa</taxon>
        <taxon>Ecdysozoa</taxon>
        <taxon>Arthropoda</taxon>
        <taxon>Chelicerata</taxon>
        <taxon>Arachnida</taxon>
        <taxon>Araneae</taxon>
        <taxon>Araneomorphae</taxon>
        <taxon>Entelegynae</taxon>
        <taxon>Araneoidea</taxon>
        <taxon>Nephilidae</taxon>
        <taxon>Nephila</taxon>
    </lineage>
</organism>
<evidence type="ECO:0000313" key="2">
    <source>
        <dbReference type="Proteomes" id="UP000887013"/>
    </source>
</evidence>